<dbReference type="InterPro" id="IPR007892">
    <property type="entry name" value="CHASE4"/>
</dbReference>
<dbReference type="InterPro" id="IPR035919">
    <property type="entry name" value="EAL_sf"/>
</dbReference>
<gene>
    <name evidence="4" type="ORF">DYL72_01245</name>
</gene>
<protein>
    <submittedName>
        <fullName evidence="4">EAL domain-containing protein</fullName>
    </submittedName>
</protein>
<name>A0A289GCW1_VIBAN</name>
<sequence>MGLTKKKTPMAMKTFLRLRFITLHTKTALLFSVGLVGIILSSLFITRHFFLYSLNELESIEIHRDSNQAQSVIQDLLVQQEKRSYDWAYWDETYLLLLNGDTQFAERNLYPDSLDTLGLDVLAFITESSQLVEYLCRDIEPGTNCSLVEQLIRSQGVSDHLIQMHHTLDEDKTSRSGLIRVENSVWVVSLTPVRNSEGTADVVGWMLWGQHLTRRFPSQYQNLLTAKNDIVVTDAPVILPVSHNQEGIERDQNNITHYTLLSDMTGQPIGYLKTCAQRLYYQKGNETFYYLILTIIIAAGFVAVATFALFRSKVAKRFENFERGINQLIEESAFSSQSSDKQDEFERITELVRSLAASSSLAEDRLKETLQKFDALYQSQNLGMLLVVDRFIVDVNQALLDMLSYSRDELVGKVLDEFCIIQNDVVCSSELLYQNIEQGMREFEGHVVTKGQQRLECLIEATLIEQRGHRSIMLSITDISEQKQQEQLIYDLTHCDPVSGLLNRPTMMSQVQPLIDNPIECGGFSMLYLRVKRLKEISEVYGHSAYDMAVKHFSATLRNRFNTSIMGRISEYEFMVCELGNGATSFLIHRGTKLIDSYKRKTDIGGLELDLSVEGAVIDSQLAIDSFETLVQSGFYAIQQTEKAGASLVVSVTQELFVHAQKSLAINRDLISAVKDGHIIAYYQPIVRADSAEIIGFEALARWKHPQLGMVSPTVFIPLAEQRKVIIELGEQILGQACQFISELQTQSQFSLGKRLSIHVNLSSPHFYSKKLVGYLSVLIEKYQIEPGQLVLELTESMLLGAEEETIKRMDAIKKLGIQLALDDFGTGYSSFSTLCDFPLDIVKLDQSYISTLESNDKAKTLVRSIINMSQELGLTTVAEGVETASQLRKLKVWNIDEIQGFYFYKPMSKQEVFDNLLGGKDMR</sequence>
<dbReference type="PANTHER" id="PTHR33121:SF79">
    <property type="entry name" value="CYCLIC DI-GMP PHOSPHODIESTERASE PDED-RELATED"/>
    <property type="match status" value="1"/>
</dbReference>
<keyword evidence="1" id="KW-1133">Transmembrane helix</keyword>
<dbReference type="InterPro" id="IPR050706">
    <property type="entry name" value="Cyclic-di-GMP_PDE-like"/>
</dbReference>
<feature type="transmembrane region" description="Helical" evidence="1">
    <location>
        <begin position="21"/>
        <end position="45"/>
    </location>
</feature>
<keyword evidence="1" id="KW-0812">Transmembrane</keyword>
<evidence type="ECO:0000259" key="2">
    <source>
        <dbReference type="PROSITE" id="PS50883"/>
    </source>
</evidence>
<evidence type="ECO:0000313" key="5">
    <source>
        <dbReference type="Proteomes" id="UP000256923"/>
    </source>
</evidence>
<feature type="domain" description="GGDEF" evidence="3">
    <location>
        <begin position="522"/>
        <end position="654"/>
    </location>
</feature>
<dbReference type="SUPFAM" id="SSF141868">
    <property type="entry name" value="EAL domain-like"/>
    <property type="match status" value="1"/>
</dbReference>
<reference evidence="4 5" key="1">
    <citation type="submission" date="2018-12" db="EMBL/GenBank/DDBJ databases">
        <title>Characterization and Draft Genome of Vibrio anguillarum J360 Marine Pathogen Isolated from an Outbreak in Lumpfish (Cyclopterus lumpus).</title>
        <authorList>
            <person name="Vasquez J.I."/>
            <person name="Cao T."/>
            <person name="Chakraborty S."/>
            <person name="Gnanagobal H."/>
            <person name="Wescot J."/>
            <person name="Boyce D."/>
            <person name="Santander J."/>
        </authorList>
    </citation>
    <scope>NUCLEOTIDE SEQUENCE [LARGE SCALE GENOMIC DNA]</scope>
    <source>
        <strain evidence="4 5">J360</strain>
    </source>
</reference>
<dbReference type="AlphaFoldDB" id="A0A289GCW1"/>
<dbReference type="PROSITE" id="PS50883">
    <property type="entry name" value="EAL"/>
    <property type="match status" value="1"/>
</dbReference>
<dbReference type="Pfam" id="PF05228">
    <property type="entry name" value="CHASE4"/>
    <property type="match status" value="1"/>
</dbReference>
<dbReference type="PROSITE" id="PS50887">
    <property type="entry name" value="GGDEF"/>
    <property type="match status" value="1"/>
</dbReference>
<dbReference type="PANTHER" id="PTHR33121">
    <property type="entry name" value="CYCLIC DI-GMP PHOSPHODIESTERASE PDEF"/>
    <property type="match status" value="1"/>
</dbReference>
<organism evidence="4 5">
    <name type="scientific">Vibrio anguillarum</name>
    <name type="common">Listonella anguillarum</name>
    <dbReference type="NCBI Taxonomy" id="55601"/>
    <lineage>
        <taxon>Bacteria</taxon>
        <taxon>Pseudomonadati</taxon>
        <taxon>Pseudomonadota</taxon>
        <taxon>Gammaproteobacteria</taxon>
        <taxon>Vibrionales</taxon>
        <taxon>Vibrionaceae</taxon>
        <taxon>Vibrio</taxon>
    </lineage>
</organism>
<dbReference type="Gene3D" id="3.20.20.450">
    <property type="entry name" value="EAL domain"/>
    <property type="match status" value="1"/>
</dbReference>
<dbReference type="Pfam" id="PF00990">
    <property type="entry name" value="GGDEF"/>
    <property type="match status" value="1"/>
</dbReference>
<dbReference type="CDD" id="cd00130">
    <property type="entry name" value="PAS"/>
    <property type="match status" value="1"/>
</dbReference>
<dbReference type="InterPro" id="IPR001633">
    <property type="entry name" value="EAL_dom"/>
</dbReference>
<dbReference type="InterPro" id="IPR035965">
    <property type="entry name" value="PAS-like_dom_sf"/>
</dbReference>
<dbReference type="GO" id="GO:0071111">
    <property type="term" value="F:cyclic-guanylate-specific phosphodiesterase activity"/>
    <property type="evidence" value="ECO:0007669"/>
    <property type="project" value="InterPro"/>
</dbReference>
<dbReference type="EMBL" id="CP034672">
    <property type="protein sequence ID" value="AZS23815.1"/>
    <property type="molecule type" value="Genomic_DNA"/>
</dbReference>
<dbReference type="SMART" id="SM00052">
    <property type="entry name" value="EAL"/>
    <property type="match status" value="1"/>
</dbReference>
<accession>A0A289GCW1</accession>
<evidence type="ECO:0000313" key="4">
    <source>
        <dbReference type="EMBL" id="AZS23815.1"/>
    </source>
</evidence>
<dbReference type="Pfam" id="PF13426">
    <property type="entry name" value="PAS_9"/>
    <property type="match status" value="1"/>
</dbReference>
<dbReference type="NCBIfam" id="TIGR00229">
    <property type="entry name" value="sensory_box"/>
    <property type="match status" value="1"/>
</dbReference>
<feature type="domain" description="EAL" evidence="2">
    <location>
        <begin position="663"/>
        <end position="921"/>
    </location>
</feature>
<dbReference type="Gene3D" id="3.30.450.20">
    <property type="entry name" value="PAS domain"/>
    <property type="match status" value="1"/>
</dbReference>
<dbReference type="Proteomes" id="UP000256923">
    <property type="component" value="Chromosome 1"/>
</dbReference>
<proteinExistence type="predicted"/>
<dbReference type="Pfam" id="PF00563">
    <property type="entry name" value="EAL"/>
    <property type="match status" value="1"/>
</dbReference>
<dbReference type="Gene3D" id="3.30.70.270">
    <property type="match status" value="1"/>
</dbReference>
<dbReference type="InterPro" id="IPR000160">
    <property type="entry name" value="GGDEF_dom"/>
</dbReference>
<dbReference type="CDD" id="cd01948">
    <property type="entry name" value="EAL"/>
    <property type="match status" value="1"/>
</dbReference>
<dbReference type="InterPro" id="IPR029787">
    <property type="entry name" value="Nucleotide_cyclase"/>
</dbReference>
<keyword evidence="1" id="KW-0472">Membrane</keyword>
<feature type="transmembrane region" description="Helical" evidence="1">
    <location>
        <begin position="288"/>
        <end position="310"/>
    </location>
</feature>
<dbReference type="InterPro" id="IPR000014">
    <property type="entry name" value="PAS"/>
</dbReference>
<dbReference type="SUPFAM" id="SSF55785">
    <property type="entry name" value="PYP-like sensor domain (PAS domain)"/>
    <property type="match status" value="1"/>
</dbReference>
<evidence type="ECO:0000259" key="3">
    <source>
        <dbReference type="PROSITE" id="PS50887"/>
    </source>
</evidence>
<dbReference type="SUPFAM" id="SSF55073">
    <property type="entry name" value="Nucleotide cyclase"/>
    <property type="match status" value="1"/>
</dbReference>
<evidence type="ECO:0000256" key="1">
    <source>
        <dbReference type="SAM" id="Phobius"/>
    </source>
</evidence>
<dbReference type="SMART" id="SM00267">
    <property type="entry name" value="GGDEF"/>
    <property type="match status" value="1"/>
</dbReference>
<dbReference type="InterPro" id="IPR043128">
    <property type="entry name" value="Rev_trsase/Diguanyl_cyclase"/>
</dbReference>